<accession>A0A4Z0ABT5</accession>
<organism evidence="2 3">
    <name type="scientific">Hericium alpestre</name>
    <dbReference type="NCBI Taxonomy" id="135208"/>
    <lineage>
        <taxon>Eukaryota</taxon>
        <taxon>Fungi</taxon>
        <taxon>Dikarya</taxon>
        <taxon>Basidiomycota</taxon>
        <taxon>Agaricomycotina</taxon>
        <taxon>Agaricomycetes</taxon>
        <taxon>Russulales</taxon>
        <taxon>Hericiaceae</taxon>
        <taxon>Hericium</taxon>
    </lineage>
</organism>
<evidence type="ECO:0000256" key="1">
    <source>
        <dbReference type="SAM" id="MobiDB-lite"/>
    </source>
</evidence>
<reference evidence="2 3" key="1">
    <citation type="submission" date="2019-02" db="EMBL/GenBank/DDBJ databases">
        <title>Genome sequencing of the rare red list fungi Hericium alpestre (H. flagellum).</title>
        <authorList>
            <person name="Buettner E."/>
            <person name="Kellner H."/>
        </authorList>
    </citation>
    <scope>NUCLEOTIDE SEQUENCE [LARGE SCALE GENOMIC DNA]</scope>
    <source>
        <strain evidence="2 3">DSM 108284</strain>
    </source>
</reference>
<proteinExistence type="predicted"/>
<name>A0A4Z0ABT5_9AGAM</name>
<dbReference type="Proteomes" id="UP000298061">
    <property type="component" value="Unassembled WGS sequence"/>
</dbReference>
<evidence type="ECO:0000313" key="2">
    <source>
        <dbReference type="EMBL" id="TFY83489.1"/>
    </source>
</evidence>
<evidence type="ECO:0000313" key="3">
    <source>
        <dbReference type="Proteomes" id="UP000298061"/>
    </source>
</evidence>
<dbReference type="EMBL" id="SFCI01000026">
    <property type="protein sequence ID" value="TFY83489.1"/>
    <property type="molecule type" value="Genomic_DNA"/>
</dbReference>
<protein>
    <submittedName>
        <fullName evidence="2">Uncharacterized protein</fullName>
    </submittedName>
</protein>
<sequence length="160" mass="17513">MERNGTVYFPVPLGRPSFQPGQDVTDLQAIANTRYAFVTPQGLEFVAPPSSLTQAEKEALTFPPSPPQYATKVMSEEVQSVETPKASGEFPRVAAKKTSRNHSNVQRGRRASVAARPEPEPTSSPGKCKATSGRKMCHGKNKVCHLFSRRKIDRLTSVTT</sequence>
<keyword evidence="3" id="KW-1185">Reference proteome</keyword>
<gene>
    <name evidence="2" type="ORF">EWM64_g530</name>
</gene>
<comment type="caution">
    <text evidence="2">The sequence shown here is derived from an EMBL/GenBank/DDBJ whole genome shotgun (WGS) entry which is preliminary data.</text>
</comment>
<dbReference type="AlphaFoldDB" id="A0A4Z0ABT5"/>
<feature type="region of interest" description="Disordered" evidence="1">
    <location>
        <begin position="81"/>
        <end position="135"/>
    </location>
</feature>